<evidence type="ECO:0000259" key="2">
    <source>
        <dbReference type="PROSITE" id="PS50048"/>
    </source>
</evidence>
<dbReference type="GO" id="GO:0008270">
    <property type="term" value="F:zinc ion binding"/>
    <property type="evidence" value="ECO:0007669"/>
    <property type="project" value="InterPro"/>
</dbReference>
<name>A0A2V1DIE4_9PLEO</name>
<dbReference type="PANTHER" id="PTHR38111">
    <property type="entry name" value="ZN(2)-C6 FUNGAL-TYPE DOMAIN-CONTAINING PROTEIN-RELATED"/>
    <property type="match status" value="1"/>
</dbReference>
<proteinExistence type="predicted"/>
<dbReference type="GO" id="GO:0000981">
    <property type="term" value="F:DNA-binding transcription factor activity, RNA polymerase II-specific"/>
    <property type="evidence" value="ECO:0007669"/>
    <property type="project" value="InterPro"/>
</dbReference>
<evidence type="ECO:0000256" key="1">
    <source>
        <dbReference type="ARBA" id="ARBA00023242"/>
    </source>
</evidence>
<feature type="domain" description="Zn(2)-C6 fungal-type" evidence="2">
    <location>
        <begin position="9"/>
        <end position="37"/>
    </location>
</feature>
<dbReference type="SMART" id="SM00066">
    <property type="entry name" value="GAL4"/>
    <property type="match status" value="1"/>
</dbReference>
<dbReference type="SUPFAM" id="SSF57701">
    <property type="entry name" value="Zn2/Cys6 DNA-binding domain"/>
    <property type="match status" value="1"/>
</dbReference>
<dbReference type="Proteomes" id="UP000244855">
    <property type="component" value="Unassembled WGS sequence"/>
</dbReference>
<dbReference type="Pfam" id="PF00172">
    <property type="entry name" value="Zn_clus"/>
    <property type="match status" value="1"/>
</dbReference>
<organism evidence="3 4">
    <name type="scientific">Periconia macrospinosa</name>
    <dbReference type="NCBI Taxonomy" id="97972"/>
    <lineage>
        <taxon>Eukaryota</taxon>
        <taxon>Fungi</taxon>
        <taxon>Dikarya</taxon>
        <taxon>Ascomycota</taxon>
        <taxon>Pezizomycotina</taxon>
        <taxon>Dothideomycetes</taxon>
        <taxon>Pleosporomycetidae</taxon>
        <taxon>Pleosporales</taxon>
        <taxon>Massarineae</taxon>
        <taxon>Periconiaceae</taxon>
        <taxon>Periconia</taxon>
    </lineage>
</organism>
<sequence length="449" mass="49551">MVGVPTSNGCNTCLKRRIKCDEAKPKCQRCQKSGYTCAGYKRAVQFRMAVFSAHQATTKEPNNIRQTATKNKESCTAPRAERCQTPIVPLSLSLASFTPDICNAFLLQNFVWRSYGHNWLDLALSGKISPLALQAGSALSQSNFGSFHRQQSIKINGSIQYGKAVRSLIQELSNPTPLQTGTADAVEAALIVPIMILLIHESLLADPTGSVAHVDGLVRLMKVCGPERFQQEPLRSAFETCRATLITIGLISRKRCFLDEENWRSVPWAMDPSSKSPQNHLADIMATIPGMLEDDAALSRRRRQQDDSRATLLDRVERQLLALFTWRWEWETLNKFSAWEEEPSDSPPSSAIPPSRAAAVVAFLKKTTPPTIPPPPPVLCYSQEPRFPSATQPSRSAGSSSTKVAISAAVPRARVRCSVCCPSGLRMVLWSGKRGIESGFGACWIRRRL</sequence>
<dbReference type="InterPro" id="IPR036864">
    <property type="entry name" value="Zn2-C6_fun-type_DNA-bd_sf"/>
</dbReference>
<dbReference type="InterPro" id="IPR001138">
    <property type="entry name" value="Zn2Cys6_DnaBD"/>
</dbReference>
<dbReference type="AlphaFoldDB" id="A0A2V1DIE4"/>
<dbReference type="PANTHER" id="PTHR38111:SF2">
    <property type="entry name" value="FINGER DOMAIN PROTEIN, PUTATIVE (AFU_ORTHOLOGUE AFUA_1G01560)-RELATED"/>
    <property type="match status" value="1"/>
</dbReference>
<dbReference type="PROSITE" id="PS50048">
    <property type="entry name" value="ZN2_CY6_FUNGAL_2"/>
    <property type="match status" value="1"/>
</dbReference>
<dbReference type="CDD" id="cd00067">
    <property type="entry name" value="GAL4"/>
    <property type="match status" value="1"/>
</dbReference>
<keyword evidence="1" id="KW-0539">Nucleus</keyword>
<gene>
    <name evidence="3" type="ORF">DM02DRAFT_62859</name>
</gene>
<reference evidence="3 4" key="1">
    <citation type="journal article" date="2018" name="Sci. Rep.">
        <title>Comparative genomics provides insights into the lifestyle and reveals functional heterogeneity of dark septate endophytic fungi.</title>
        <authorList>
            <person name="Knapp D.G."/>
            <person name="Nemeth J.B."/>
            <person name="Barry K."/>
            <person name="Hainaut M."/>
            <person name="Henrissat B."/>
            <person name="Johnson J."/>
            <person name="Kuo A."/>
            <person name="Lim J.H.P."/>
            <person name="Lipzen A."/>
            <person name="Nolan M."/>
            <person name="Ohm R.A."/>
            <person name="Tamas L."/>
            <person name="Grigoriev I.V."/>
            <person name="Spatafora J.W."/>
            <person name="Nagy L.G."/>
            <person name="Kovacs G.M."/>
        </authorList>
    </citation>
    <scope>NUCLEOTIDE SEQUENCE [LARGE SCALE GENOMIC DNA]</scope>
    <source>
        <strain evidence="3 4">DSE2036</strain>
    </source>
</reference>
<evidence type="ECO:0000313" key="4">
    <source>
        <dbReference type="Proteomes" id="UP000244855"/>
    </source>
</evidence>
<dbReference type="Gene3D" id="4.10.240.10">
    <property type="entry name" value="Zn(2)-C6 fungal-type DNA-binding domain"/>
    <property type="match status" value="1"/>
</dbReference>
<dbReference type="InterPro" id="IPR053178">
    <property type="entry name" value="Osmoadaptation_assoc"/>
</dbReference>
<dbReference type="OrthoDB" id="3525185at2759"/>
<dbReference type="EMBL" id="KZ805424">
    <property type="protein sequence ID" value="PVH97947.1"/>
    <property type="molecule type" value="Genomic_DNA"/>
</dbReference>
<protein>
    <recommendedName>
        <fullName evidence="2">Zn(2)-C6 fungal-type domain-containing protein</fullName>
    </recommendedName>
</protein>
<keyword evidence="4" id="KW-1185">Reference proteome</keyword>
<accession>A0A2V1DIE4</accession>
<evidence type="ECO:0000313" key="3">
    <source>
        <dbReference type="EMBL" id="PVH97947.1"/>
    </source>
</evidence>
<dbReference type="STRING" id="97972.A0A2V1DIE4"/>